<evidence type="ECO:0000313" key="1">
    <source>
        <dbReference type="EMBL" id="AOV04913.1"/>
    </source>
</evidence>
<dbReference type="EMBL" id="CP017420">
    <property type="protein sequence ID" value="AOV04913.1"/>
    <property type="molecule type" value="Genomic_DNA"/>
</dbReference>
<name>A0ABN4SND9_9BURK</name>
<dbReference type="RefSeq" id="WP_046239620.1">
    <property type="nucleotide sequence ID" value="NZ_LATT01000171.1"/>
</dbReference>
<gene>
    <name evidence="1" type="ORF">BI380_28055</name>
</gene>
<protein>
    <submittedName>
        <fullName evidence="1">Uncharacterized protein</fullName>
    </submittedName>
</protein>
<reference evidence="1 2" key="1">
    <citation type="submission" date="2016-09" db="EMBL/GenBank/DDBJ databases">
        <title>Complete genome sequence of Deltia acidovorans CM13 isolated from murine proximal colonic tissue.</title>
        <authorList>
            <person name="Saffarian A."/>
        </authorList>
    </citation>
    <scope>NUCLEOTIDE SEQUENCE [LARGE SCALE GENOMIC DNA]</scope>
    <source>
        <strain evidence="1 2">CM13</strain>
    </source>
</reference>
<keyword evidence="2" id="KW-1185">Reference proteome</keyword>
<accession>A0ABN4SND9</accession>
<dbReference type="Proteomes" id="UP000095607">
    <property type="component" value="Chromosome"/>
</dbReference>
<sequence>MREDRWDRISFTLRMVAMDLEQQGMADVAGVLYRRAVCVDQLCFALYDARNAASKPRKK</sequence>
<evidence type="ECO:0000313" key="2">
    <source>
        <dbReference type="Proteomes" id="UP000095607"/>
    </source>
</evidence>
<organism evidence="1 2">
    <name type="scientific">Delftia tsuruhatensis</name>
    <dbReference type="NCBI Taxonomy" id="180282"/>
    <lineage>
        <taxon>Bacteria</taxon>
        <taxon>Pseudomonadati</taxon>
        <taxon>Pseudomonadota</taxon>
        <taxon>Betaproteobacteria</taxon>
        <taxon>Burkholderiales</taxon>
        <taxon>Comamonadaceae</taxon>
        <taxon>Delftia</taxon>
    </lineage>
</organism>
<proteinExistence type="predicted"/>